<dbReference type="GO" id="GO:0099621">
    <property type="term" value="F:undecaprenyl-phosphate 4-deoxy-4-formamido-L-arabinose transferase activity"/>
    <property type="evidence" value="ECO:0007669"/>
    <property type="project" value="TreeGrafter"/>
</dbReference>
<dbReference type="FunFam" id="3.90.550.10:FF:000170">
    <property type="entry name" value="Dolichol-phosphate mannosyltransferase"/>
    <property type="match status" value="1"/>
</dbReference>
<dbReference type="InterPro" id="IPR050256">
    <property type="entry name" value="Glycosyltransferase_2"/>
</dbReference>
<feature type="domain" description="Glycosyltransferase 2-like" evidence="8">
    <location>
        <begin position="15"/>
        <end position="176"/>
    </location>
</feature>
<evidence type="ECO:0000256" key="4">
    <source>
        <dbReference type="ARBA" id="ARBA00022692"/>
    </source>
</evidence>
<dbReference type="Proteomes" id="UP000782519">
    <property type="component" value="Unassembled WGS sequence"/>
</dbReference>
<evidence type="ECO:0000256" key="6">
    <source>
        <dbReference type="ARBA" id="ARBA00022989"/>
    </source>
</evidence>
<dbReference type="AlphaFoldDB" id="A0A933W4Q3"/>
<evidence type="ECO:0000256" key="7">
    <source>
        <dbReference type="ARBA" id="ARBA00023136"/>
    </source>
</evidence>
<gene>
    <name evidence="9" type="ORF">HZA66_23255</name>
</gene>
<dbReference type="GO" id="GO:0009103">
    <property type="term" value="P:lipopolysaccharide biosynthetic process"/>
    <property type="evidence" value="ECO:0007669"/>
    <property type="project" value="UniProtKB-KW"/>
</dbReference>
<reference evidence="9" key="1">
    <citation type="submission" date="2020-07" db="EMBL/GenBank/DDBJ databases">
        <title>Huge and variable diversity of episymbiotic CPR bacteria and DPANN archaea in groundwater ecosystems.</title>
        <authorList>
            <person name="He C.Y."/>
            <person name="Keren R."/>
            <person name="Whittaker M."/>
            <person name="Farag I.F."/>
            <person name="Doudna J."/>
            <person name="Cate J.H.D."/>
            <person name="Banfield J.F."/>
        </authorList>
    </citation>
    <scope>NUCLEOTIDE SEQUENCE</scope>
    <source>
        <strain evidence="9">NC_groundwater_1818_Pr3_B-0.1um_66_35</strain>
    </source>
</reference>
<proteinExistence type="predicted"/>
<evidence type="ECO:0000256" key="2">
    <source>
        <dbReference type="ARBA" id="ARBA00022676"/>
    </source>
</evidence>
<dbReference type="GO" id="GO:0005886">
    <property type="term" value="C:plasma membrane"/>
    <property type="evidence" value="ECO:0007669"/>
    <property type="project" value="TreeGrafter"/>
</dbReference>
<name>A0A933W4Q3_RHOPL</name>
<dbReference type="InterPro" id="IPR001173">
    <property type="entry name" value="Glyco_trans_2-like"/>
</dbReference>
<evidence type="ECO:0000256" key="5">
    <source>
        <dbReference type="ARBA" id="ARBA00022985"/>
    </source>
</evidence>
<keyword evidence="2" id="KW-0328">Glycosyltransferase</keyword>
<accession>A0A933W4Q3</accession>
<keyword evidence="3" id="KW-0808">Transferase</keyword>
<keyword evidence="7" id="KW-0472">Membrane</keyword>
<dbReference type="InterPro" id="IPR029044">
    <property type="entry name" value="Nucleotide-diphossugar_trans"/>
</dbReference>
<keyword evidence="6" id="KW-1133">Transmembrane helix</keyword>
<keyword evidence="1" id="KW-1003">Cell membrane</keyword>
<dbReference type="Gene3D" id="3.90.550.10">
    <property type="entry name" value="Spore Coat Polysaccharide Biosynthesis Protein SpsA, Chain A"/>
    <property type="match status" value="1"/>
</dbReference>
<evidence type="ECO:0000313" key="9">
    <source>
        <dbReference type="EMBL" id="MBI5132368.1"/>
    </source>
</evidence>
<dbReference type="PANTHER" id="PTHR48090">
    <property type="entry name" value="UNDECAPRENYL-PHOSPHATE 4-DEOXY-4-FORMAMIDO-L-ARABINOSE TRANSFERASE-RELATED"/>
    <property type="match status" value="1"/>
</dbReference>
<sequence>MPETLPESGAPPAVSIVVPVRNEADNVAPLIAEIAAALDGRWAYEIVYVDDGSTDATPQRLAALRASRANLRQIRHATSCGQSAAVRTGVRAARGAIVATLDGDGQNNPAFIPDLITALERGGDRFGLAAGQRVGRKDTGFKKLQSRVANKVRGGILKDGTRDSGCGLKAFRRDVFLALPYFDGLHRFLPALVRREGFDIVYVDVADRPRLSGVSNYGFFDRLWVGLMDLAGVWWLIRRKKAVPVATEVNEC</sequence>
<dbReference type="SUPFAM" id="SSF53448">
    <property type="entry name" value="Nucleotide-diphospho-sugar transferases"/>
    <property type="match status" value="1"/>
</dbReference>
<organism evidence="9 10">
    <name type="scientific">Rhodopseudomonas palustris</name>
    <dbReference type="NCBI Taxonomy" id="1076"/>
    <lineage>
        <taxon>Bacteria</taxon>
        <taxon>Pseudomonadati</taxon>
        <taxon>Pseudomonadota</taxon>
        <taxon>Alphaproteobacteria</taxon>
        <taxon>Hyphomicrobiales</taxon>
        <taxon>Nitrobacteraceae</taxon>
        <taxon>Rhodopseudomonas</taxon>
    </lineage>
</organism>
<dbReference type="Pfam" id="PF00535">
    <property type="entry name" value="Glycos_transf_2"/>
    <property type="match status" value="1"/>
</dbReference>
<evidence type="ECO:0000256" key="3">
    <source>
        <dbReference type="ARBA" id="ARBA00022679"/>
    </source>
</evidence>
<dbReference type="EMBL" id="JACRJB010000066">
    <property type="protein sequence ID" value="MBI5132368.1"/>
    <property type="molecule type" value="Genomic_DNA"/>
</dbReference>
<keyword evidence="4" id="KW-0812">Transmembrane</keyword>
<dbReference type="PANTHER" id="PTHR48090:SF3">
    <property type="entry name" value="UNDECAPRENYL-PHOSPHATE 4-DEOXY-4-FORMAMIDO-L-ARABINOSE TRANSFERASE"/>
    <property type="match status" value="1"/>
</dbReference>
<evidence type="ECO:0000259" key="8">
    <source>
        <dbReference type="Pfam" id="PF00535"/>
    </source>
</evidence>
<evidence type="ECO:0000313" key="10">
    <source>
        <dbReference type="Proteomes" id="UP000782519"/>
    </source>
</evidence>
<keyword evidence="5" id="KW-0448">Lipopolysaccharide biosynthesis</keyword>
<dbReference type="CDD" id="cd04179">
    <property type="entry name" value="DPM_DPG-synthase_like"/>
    <property type="match status" value="1"/>
</dbReference>
<protein>
    <submittedName>
        <fullName evidence="9">Glycosyltransferase family 2 protein</fullName>
    </submittedName>
</protein>
<evidence type="ECO:0000256" key="1">
    <source>
        <dbReference type="ARBA" id="ARBA00022475"/>
    </source>
</evidence>
<comment type="caution">
    <text evidence="9">The sequence shown here is derived from an EMBL/GenBank/DDBJ whole genome shotgun (WGS) entry which is preliminary data.</text>
</comment>